<dbReference type="OrthoDB" id="5526253at2"/>
<feature type="transmembrane region" description="Helical" evidence="1">
    <location>
        <begin position="12"/>
        <end position="35"/>
    </location>
</feature>
<proteinExistence type="predicted"/>
<keyword evidence="1" id="KW-0812">Transmembrane</keyword>
<dbReference type="AlphaFoldDB" id="A0A3A8PWY3"/>
<gene>
    <name evidence="2" type="ORF">D7W81_24835</name>
</gene>
<protein>
    <submittedName>
        <fullName evidence="2">Uncharacterized protein</fullName>
    </submittedName>
</protein>
<dbReference type="EMBL" id="RAWK01000160">
    <property type="protein sequence ID" value="RKH60883.1"/>
    <property type="molecule type" value="Genomic_DNA"/>
</dbReference>
<comment type="caution">
    <text evidence="2">The sequence shown here is derived from an EMBL/GenBank/DDBJ whole genome shotgun (WGS) entry which is preliminary data.</text>
</comment>
<organism evidence="2 3">
    <name type="scientific">Corallococcus aberystwythensis</name>
    <dbReference type="NCBI Taxonomy" id="2316722"/>
    <lineage>
        <taxon>Bacteria</taxon>
        <taxon>Pseudomonadati</taxon>
        <taxon>Myxococcota</taxon>
        <taxon>Myxococcia</taxon>
        <taxon>Myxococcales</taxon>
        <taxon>Cystobacterineae</taxon>
        <taxon>Myxococcaceae</taxon>
        <taxon>Corallococcus</taxon>
    </lineage>
</organism>
<keyword evidence="3" id="KW-1185">Reference proteome</keyword>
<sequence length="304" mass="32881">MVRFIRFIVDGNGLEALGILLLVLLVRWVFSLIIAPKTPDSDTLLGGNAPPPPALTPELAETSSSPVPMLLGIGILVVVVGSILIINFDSGGRLHVIASGKAPGREFDLRVDTNPVEPVLLVGQHHAYPISSGPHEVHLFDPGIGISRFFRVDIQEGDAFMLSVHSDTCAVQIDMSPLTYGRPTRRQRSGIDVRTLPVVARFTDTKSPLRIPEDAALSFNELPEKLPQGGTASILLPLPCAQAQDDRSSWAAVRTIFPGLDDAARRVGYTDEDPTRDEVSTMDNAQLLELHERQGAALARETPP</sequence>
<feature type="transmembrane region" description="Helical" evidence="1">
    <location>
        <begin position="67"/>
        <end position="88"/>
    </location>
</feature>
<dbReference type="RefSeq" id="WP_120557875.1">
    <property type="nucleotide sequence ID" value="NZ_RAWK01000160.1"/>
</dbReference>
<evidence type="ECO:0000313" key="3">
    <source>
        <dbReference type="Proteomes" id="UP000267003"/>
    </source>
</evidence>
<keyword evidence="1" id="KW-1133">Transmembrane helix</keyword>
<reference evidence="3" key="1">
    <citation type="submission" date="2018-09" db="EMBL/GenBank/DDBJ databases">
        <authorList>
            <person name="Livingstone P.G."/>
            <person name="Whitworth D.E."/>
        </authorList>
    </citation>
    <scope>NUCLEOTIDE SEQUENCE [LARGE SCALE GENOMIC DNA]</scope>
    <source>
        <strain evidence="3">AB050A</strain>
    </source>
</reference>
<name>A0A3A8PWY3_9BACT</name>
<keyword evidence="1" id="KW-0472">Membrane</keyword>
<evidence type="ECO:0000256" key="1">
    <source>
        <dbReference type="SAM" id="Phobius"/>
    </source>
</evidence>
<dbReference type="Proteomes" id="UP000267003">
    <property type="component" value="Unassembled WGS sequence"/>
</dbReference>
<accession>A0A3A8PWY3</accession>
<evidence type="ECO:0000313" key="2">
    <source>
        <dbReference type="EMBL" id="RKH60883.1"/>
    </source>
</evidence>